<keyword evidence="4" id="KW-1185">Reference proteome</keyword>
<evidence type="ECO:0000313" key="3">
    <source>
        <dbReference type="EMBL" id="AUB82122.1"/>
    </source>
</evidence>
<sequence length="259" mass="27590">MKAKARCVVAAITLLLASRWATAATVDLADWALKKDADLYGIGGTLPANVMTTGFDFGTGLGTLTTIITGAGDHFVGWFLDHEIDELANLWYNETGSASGSPSVGQTWEIDEPGFGQSGGSGPYVGDIYNHLELSDPHDSLLDNLVFTSGNDTITGPDDVSMALGWRFLLGTGDEASISLTVSAVRPADGFYLTQTDPDSNASIFMYGILSSRGVTVPTPAPLLLIAPVLLGFSRIARQTQRMRVAKDDADLRQIFAKR</sequence>
<keyword evidence="2" id="KW-0732">Signal</keyword>
<evidence type="ECO:0000256" key="2">
    <source>
        <dbReference type="SAM" id="SignalP"/>
    </source>
</evidence>
<accession>A0A2K8U954</accession>
<feature type="chain" id="PRO_5014907720" description="PEP-CTERM sorting domain-containing protein" evidence="2">
    <location>
        <begin position="24"/>
        <end position="259"/>
    </location>
</feature>
<keyword evidence="1" id="KW-1133">Transmembrane helix</keyword>
<gene>
    <name evidence="3" type="ORF">THSYN_14965</name>
</gene>
<keyword evidence="1" id="KW-0812">Transmembrane</keyword>
<dbReference type="RefSeq" id="WP_100919868.1">
    <property type="nucleotide sequence ID" value="NZ_CP020370.1"/>
</dbReference>
<dbReference type="EMBL" id="CP020370">
    <property type="protein sequence ID" value="AUB82122.1"/>
    <property type="molecule type" value="Genomic_DNA"/>
</dbReference>
<proteinExistence type="predicted"/>
<feature type="transmembrane region" description="Helical" evidence="1">
    <location>
        <begin position="219"/>
        <end position="237"/>
    </location>
</feature>
<dbReference type="KEGG" id="tsy:THSYN_14965"/>
<evidence type="ECO:0000313" key="4">
    <source>
        <dbReference type="Proteomes" id="UP000232638"/>
    </source>
</evidence>
<protein>
    <recommendedName>
        <fullName evidence="5">PEP-CTERM sorting domain-containing protein</fullName>
    </recommendedName>
</protein>
<evidence type="ECO:0000256" key="1">
    <source>
        <dbReference type="SAM" id="Phobius"/>
    </source>
</evidence>
<dbReference type="AlphaFoldDB" id="A0A2K8U954"/>
<dbReference type="Proteomes" id="UP000232638">
    <property type="component" value="Chromosome"/>
</dbReference>
<reference evidence="3 4" key="1">
    <citation type="submission" date="2017-03" db="EMBL/GenBank/DDBJ databases">
        <title>Complete genome sequence of Candidatus 'Thiodictyon syntrophicum' sp. nov. strain Cad16T, a photolithoautotroph purple sulfur bacterium isolated from an alpine meromictic lake.</title>
        <authorList>
            <person name="Luedin S.M."/>
            <person name="Pothier J.F."/>
            <person name="Danza F."/>
            <person name="Storelli N."/>
            <person name="Wittwer M."/>
            <person name="Tonolla M."/>
        </authorList>
    </citation>
    <scope>NUCLEOTIDE SEQUENCE [LARGE SCALE GENOMIC DNA]</scope>
    <source>
        <strain evidence="3 4">Cad16T</strain>
    </source>
</reference>
<evidence type="ECO:0008006" key="5">
    <source>
        <dbReference type="Google" id="ProtNLM"/>
    </source>
</evidence>
<organism evidence="3 4">
    <name type="scientific">Candidatus Thiodictyon syntrophicum</name>
    <dbReference type="NCBI Taxonomy" id="1166950"/>
    <lineage>
        <taxon>Bacteria</taxon>
        <taxon>Pseudomonadati</taxon>
        <taxon>Pseudomonadota</taxon>
        <taxon>Gammaproteobacteria</taxon>
        <taxon>Chromatiales</taxon>
        <taxon>Chromatiaceae</taxon>
        <taxon>Thiodictyon</taxon>
    </lineage>
</organism>
<feature type="signal peptide" evidence="2">
    <location>
        <begin position="1"/>
        <end position="23"/>
    </location>
</feature>
<keyword evidence="1" id="KW-0472">Membrane</keyword>
<name>A0A2K8U954_9GAMM</name>